<reference evidence="4" key="3">
    <citation type="submission" date="2025-09" db="UniProtKB">
        <authorList>
            <consortium name="Ensembl"/>
        </authorList>
    </citation>
    <scope>IDENTIFICATION</scope>
</reference>
<sequence length="489" mass="57015">MSRLFVDRRPPTAGLVELHIYYIPDEQWNSKLNTVSADAVNNFVSAGFIRVHPDLNLRELREQLGDLLGEDVTTEKFAFLKCVGRSLALVKTKQERELKTKSFLPPCAPQPELYLLPRGLYHAGLYSVSPTPELQDIQKDEIKNFVSPHKLPAEKAFASRLPRPKPRTSQKPHCAMDTEEREQLFWEKEKEMEITRDHRWNRMEEPQKKFQEKHPSAVMKTVAESLSNGNMQGRSRNLKDVRVLRNNTRDSGVPESLEDKDSENLQRHHLNREIVENGKNWKTANQAKETPQYSSPPSPPLVTMSFHKSQLPAFATDRDELIEQIKIAKKERKQLEKNRQELVKKAKGLLAQNYHGRNQARDIWKKRYFETKKATVVLEETQKRLCQELEFGYQRIQQQLQTREQRRNPRNPAKNTDSKNSLLIQITTEQYEIDNLKRKVDDAKMKLVTEIKLRKQASVEIRALRAELTQKKTQGSLTNLNEWRAPQTF</sequence>
<dbReference type="GeneID" id="114659210"/>
<name>A0A8C4SFA4_ERPCA</name>
<feature type="coiled-coil region" evidence="1">
    <location>
        <begin position="426"/>
        <end position="474"/>
    </location>
</feature>
<dbReference type="Ensembl" id="ENSECRT00000016260.1">
    <property type="protein sequence ID" value="ENSECRP00000015974.1"/>
    <property type="gene ID" value="ENSECRG00000010664.1"/>
</dbReference>
<feature type="coiled-coil region" evidence="1">
    <location>
        <begin position="318"/>
        <end position="352"/>
    </location>
</feature>
<feature type="region of interest" description="Disordered" evidence="2">
    <location>
        <begin position="243"/>
        <end position="268"/>
    </location>
</feature>
<keyword evidence="5" id="KW-1185">Reference proteome</keyword>
<dbReference type="InterPro" id="IPR031478">
    <property type="entry name" value="SPATA1_C"/>
</dbReference>
<dbReference type="RefSeq" id="XP_028667373.1">
    <property type="nucleotide sequence ID" value="XM_028811540.2"/>
</dbReference>
<keyword evidence="1" id="KW-0175">Coiled coil</keyword>
<dbReference type="OrthoDB" id="9901850at2759"/>
<accession>A0A8C4SFA4</accession>
<dbReference type="Pfam" id="PF15743">
    <property type="entry name" value="SPATA1_C"/>
    <property type="match status" value="1"/>
</dbReference>
<gene>
    <name evidence="4" type="primary">SPATA1</name>
</gene>
<reference evidence="4" key="2">
    <citation type="submission" date="2025-08" db="UniProtKB">
        <authorList>
            <consortium name="Ensembl"/>
        </authorList>
    </citation>
    <scope>IDENTIFICATION</scope>
</reference>
<feature type="domain" description="Spermatogenesis-associated protein 1 C-terminal" evidence="3">
    <location>
        <begin position="323"/>
        <end position="472"/>
    </location>
</feature>
<evidence type="ECO:0000313" key="4">
    <source>
        <dbReference type="Ensembl" id="ENSECRP00000015974.1"/>
    </source>
</evidence>
<dbReference type="Proteomes" id="UP000694620">
    <property type="component" value="Chromosome 10"/>
</dbReference>
<feature type="region of interest" description="Disordered" evidence="2">
    <location>
        <begin position="400"/>
        <end position="420"/>
    </location>
</feature>
<dbReference type="PANTHER" id="PTHR14421:SF3">
    <property type="entry name" value="SPERMATOGENESIS-ASSOCIATED PROTEIN 1"/>
    <property type="match status" value="1"/>
</dbReference>
<dbReference type="GeneTree" id="ENSGT00390000003298"/>
<dbReference type="PANTHER" id="PTHR14421">
    <property type="entry name" value="SPERMATOGENESIS-ASSOCIATED PROTEIN 1"/>
    <property type="match status" value="1"/>
</dbReference>
<organism evidence="4 5">
    <name type="scientific">Erpetoichthys calabaricus</name>
    <name type="common">Rope fish</name>
    <name type="synonym">Calamoichthys calabaricus</name>
    <dbReference type="NCBI Taxonomy" id="27687"/>
    <lineage>
        <taxon>Eukaryota</taxon>
        <taxon>Metazoa</taxon>
        <taxon>Chordata</taxon>
        <taxon>Craniata</taxon>
        <taxon>Vertebrata</taxon>
        <taxon>Euteleostomi</taxon>
        <taxon>Actinopterygii</taxon>
        <taxon>Polypteriformes</taxon>
        <taxon>Polypteridae</taxon>
        <taxon>Erpetoichthys</taxon>
    </lineage>
</organism>
<evidence type="ECO:0000256" key="2">
    <source>
        <dbReference type="SAM" id="MobiDB-lite"/>
    </source>
</evidence>
<evidence type="ECO:0000256" key="1">
    <source>
        <dbReference type="SAM" id="Coils"/>
    </source>
</evidence>
<feature type="compositionally biased region" description="Polar residues" evidence="2">
    <location>
        <begin position="280"/>
        <end position="293"/>
    </location>
</feature>
<feature type="region of interest" description="Disordered" evidence="2">
    <location>
        <begin position="280"/>
        <end position="299"/>
    </location>
</feature>
<protein>
    <submittedName>
        <fullName evidence="4">Spermatosis associated 1</fullName>
    </submittedName>
</protein>
<evidence type="ECO:0000259" key="3">
    <source>
        <dbReference type="Pfam" id="PF15743"/>
    </source>
</evidence>
<feature type="compositionally biased region" description="Basic and acidic residues" evidence="2">
    <location>
        <begin position="257"/>
        <end position="268"/>
    </location>
</feature>
<dbReference type="InterPro" id="IPR039062">
    <property type="entry name" value="SPAT1"/>
</dbReference>
<reference evidence="4" key="1">
    <citation type="submission" date="2021-06" db="EMBL/GenBank/DDBJ databases">
        <authorList>
            <consortium name="Wellcome Sanger Institute Data Sharing"/>
        </authorList>
    </citation>
    <scope>NUCLEOTIDE SEQUENCE [LARGE SCALE GENOMIC DNA]</scope>
</reference>
<dbReference type="AlphaFoldDB" id="A0A8C4SFA4"/>
<proteinExistence type="predicted"/>
<evidence type="ECO:0000313" key="5">
    <source>
        <dbReference type="Proteomes" id="UP000694620"/>
    </source>
</evidence>